<keyword evidence="6" id="KW-0227">DNA damage</keyword>
<dbReference type="EMBL" id="LR796737">
    <property type="protein sequence ID" value="CAB4162524.1"/>
    <property type="molecule type" value="Genomic_DNA"/>
</dbReference>
<dbReference type="NCBIfam" id="TIGR02012">
    <property type="entry name" value="tigrfam_recA"/>
    <property type="match status" value="1"/>
</dbReference>
<dbReference type="InterPro" id="IPR049261">
    <property type="entry name" value="RecA-like_C"/>
</dbReference>
<dbReference type="PANTHER" id="PTHR45900">
    <property type="entry name" value="RECA"/>
    <property type="match status" value="1"/>
</dbReference>
<protein>
    <submittedName>
        <fullName evidence="9">RecA RecA/RadA recombinase</fullName>
    </submittedName>
</protein>
<gene>
    <name evidence="9" type="ORF">UFOVP436_55</name>
    <name evidence="10" type="ORF">UFOVP784_55</name>
</gene>
<dbReference type="FunFam" id="3.40.50.300:FF:000087">
    <property type="entry name" value="Recombinase RecA"/>
    <property type="match status" value="1"/>
</dbReference>
<evidence type="ECO:0000313" key="10">
    <source>
        <dbReference type="EMBL" id="CAB4162524.1"/>
    </source>
</evidence>
<dbReference type="PANTHER" id="PTHR45900:SF1">
    <property type="entry name" value="MITOCHONDRIAL DNA REPAIR PROTEIN RECA HOMOLOG-RELATED"/>
    <property type="match status" value="1"/>
</dbReference>
<evidence type="ECO:0000259" key="7">
    <source>
        <dbReference type="PROSITE" id="PS50162"/>
    </source>
</evidence>
<dbReference type="InterPro" id="IPR003593">
    <property type="entry name" value="AAA+_ATPase"/>
</dbReference>
<sequence length="328" mass="35472">MTEGISKQLELAIAQIDRQYGAGSVMKLGSSDFEPWPSVPTGALSLDRILGIGGLPRGRIVEIYGPESSGKSTLALSIVAQAQKLGITCAYVDAEHALDPVYMQAVGVDVDELVFTQPDYGEQALEIVDKLVATGELGVVVIDSVASLIPKAELEGDMESAQMGLQARMMAKAMRKLVGQANTHKTLLVFINQLRNKIGVMFGNPETTPGGMALKYAASVRIDIRKREDIKDKAGNSVGIVSKVKIIKNKMAPPMKVTEFSILYGKGIDEHGCVLDVALDAGILTQKGAWIYYNGELFAQGRENAINQLRENEEVFLDMKEKIKSISS</sequence>
<proteinExistence type="inferred from homology"/>
<dbReference type="PROSITE" id="PS50163">
    <property type="entry name" value="RECA_3"/>
    <property type="match status" value="1"/>
</dbReference>
<evidence type="ECO:0000313" key="9">
    <source>
        <dbReference type="EMBL" id="CAB4142978.1"/>
    </source>
</evidence>
<dbReference type="GO" id="GO:0003697">
    <property type="term" value="F:single-stranded DNA binding"/>
    <property type="evidence" value="ECO:0007669"/>
    <property type="project" value="InterPro"/>
</dbReference>
<dbReference type="EMBL" id="LR796418">
    <property type="protein sequence ID" value="CAB4142978.1"/>
    <property type="molecule type" value="Genomic_DNA"/>
</dbReference>
<organism evidence="9">
    <name type="scientific">uncultured Caudovirales phage</name>
    <dbReference type="NCBI Taxonomy" id="2100421"/>
    <lineage>
        <taxon>Viruses</taxon>
        <taxon>Duplodnaviria</taxon>
        <taxon>Heunggongvirae</taxon>
        <taxon>Uroviricota</taxon>
        <taxon>Caudoviricetes</taxon>
        <taxon>Peduoviridae</taxon>
        <taxon>Maltschvirus</taxon>
        <taxon>Maltschvirus maltsch</taxon>
    </lineage>
</organism>
<evidence type="ECO:0000256" key="1">
    <source>
        <dbReference type="ARBA" id="ARBA00009391"/>
    </source>
</evidence>
<dbReference type="SMART" id="SM00382">
    <property type="entry name" value="AAA"/>
    <property type="match status" value="1"/>
</dbReference>
<keyword evidence="2 6" id="KW-0547">Nucleotide-binding</keyword>
<evidence type="ECO:0000259" key="8">
    <source>
        <dbReference type="PROSITE" id="PS50163"/>
    </source>
</evidence>
<reference evidence="9" key="1">
    <citation type="submission" date="2020-04" db="EMBL/GenBank/DDBJ databases">
        <authorList>
            <person name="Chiriac C."/>
            <person name="Salcher M."/>
            <person name="Ghai R."/>
            <person name="Kavagutti S V."/>
        </authorList>
    </citation>
    <scope>NUCLEOTIDE SEQUENCE</scope>
</reference>
<evidence type="ECO:0000256" key="6">
    <source>
        <dbReference type="RuleBase" id="RU004527"/>
    </source>
</evidence>
<dbReference type="GO" id="GO:0005524">
    <property type="term" value="F:ATP binding"/>
    <property type="evidence" value="ECO:0007669"/>
    <property type="project" value="UniProtKB-KW"/>
</dbReference>
<dbReference type="InterPro" id="IPR020588">
    <property type="entry name" value="RecA_ATP-bd"/>
</dbReference>
<keyword evidence="3 6" id="KW-0067">ATP-binding</keyword>
<evidence type="ECO:0000256" key="4">
    <source>
        <dbReference type="ARBA" id="ARBA00023125"/>
    </source>
</evidence>
<dbReference type="GO" id="GO:0006281">
    <property type="term" value="P:DNA repair"/>
    <property type="evidence" value="ECO:0007669"/>
    <property type="project" value="InterPro"/>
</dbReference>
<dbReference type="InterPro" id="IPR049428">
    <property type="entry name" value="RecA-like_N"/>
</dbReference>
<keyword evidence="4 6" id="KW-0238">DNA-binding</keyword>
<dbReference type="Gene3D" id="3.40.50.300">
    <property type="entry name" value="P-loop containing nucleotide triphosphate hydrolases"/>
    <property type="match status" value="1"/>
</dbReference>
<dbReference type="GO" id="GO:0140664">
    <property type="term" value="F:ATP-dependent DNA damage sensor activity"/>
    <property type="evidence" value="ECO:0007669"/>
    <property type="project" value="InterPro"/>
</dbReference>
<comment type="similarity">
    <text evidence="1 6">Belongs to the RecA family.</text>
</comment>
<dbReference type="Pfam" id="PF21096">
    <property type="entry name" value="RecA_C"/>
    <property type="match status" value="1"/>
</dbReference>
<feature type="domain" description="RecA family profile 1" evidence="7">
    <location>
        <begin position="35"/>
        <end position="194"/>
    </location>
</feature>
<accession>A0A6J5M8H4</accession>
<dbReference type="InterPro" id="IPR020587">
    <property type="entry name" value="RecA_monomer-monomer_interface"/>
</dbReference>
<dbReference type="PRINTS" id="PR00142">
    <property type="entry name" value="RECA"/>
</dbReference>
<dbReference type="PROSITE" id="PS50162">
    <property type="entry name" value="RECA_2"/>
    <property type="match status" value="1"/>
</dbReference>
<dbReference type="InterPro" id="IPR027417">
    <property type="entry name" value="P-loop_NTPase"/>
</dbReference>
<dbReference type="CDD" id="cd00983">
    <property type="entry name" value="RecA"/>
    <property type="match status" value="1"/>
</dbReference>
<evidence type="ECO:0000256" key="2">
    <source>
        <dbReference type="ARBA" id="ARBA00022741"/>
    </source>
</evidence>
<name>A0A6J5M8H4_9CAUD</name>
<dbReference type="HAMAP" id="MF_00268">
    <property type="entry name" value="RecA"/>
    <property type="match status" value="1"/>
</dbReference>
<evidence type="ECO:0000256" key="3">
    <source>
        <dbReference type="ARBA" id="ARBA00022840"/>
    </source>
</evidence>
<evidence type="ECO:0000256" key="5">
    <source>
        <dbReference type="ARBA" id="ARBA00023172"/>
    </source>
</evidence>
<dbReference type="InterPro" id="IPR013765">
    <property type="entry name" value="DNA_recomb/repair_RecA"/>
</dbReference>
<keyword evidence="5 6" id="KW-0233">DNA recombination</keyword>
<dbReference type="GO" id="GO:0006310">
    <property type="term" value="P:DNA recombination"/>
    <property type="evidence" value="ECO:0007669"/>
    <property type="project" value="UniProtKB-KW"/>
</dbReference>
<dbReference type="SUPFAM" id="SSF54752">
    <property type="entry name" value="RecA protein, C-terminal domain"/>
    <property type="match status" value="1"/>
</dbReference>
<dbReference type="InterPro" id="IPR023400">
    <property type="entry name" value="RecA_C_sf"/>
</dbReference>
<feature type="domain" description="RecA family profile 2" evidence="8">
    <location>
        <begin position="199"/>
        <end position="273"/>
    </location>
</feature>
<dbReference type="SUPFAM" id="SSF52540">
    <property type="entry name" value="P-loop containing nucleoside triphosphate hydrolases"/>
    <property type="match status" value="1"/>
</dbReference>
<dbReference type="Pfam" id="PF00154">
    <property type="entry name" value="RecA_N"/>
    <property type="match status" value="1"/>
</dbReference>